<dbReference type="Proteomes" id="UP000572754">
    <property type="component" value="Unassembled WGS sequence"/>
</dbReference>
<feature type="non-terminal residue" evidence="10">
    <location>
        <position position="1"/>
    </location>
</feature>
<evidence type="ECO:0000256" key="3">
    <source>
        <dbReference type="ARBA" id="ARBA00022833"/>
    </source>
</evidence>
<keyword evidence="4" id="KW-0186">Copper</keyword>
<dbReference type="GO" id="GO:0045944">
    <property type="term" value="P:positive regulation of transcription by RNA polymerase II"/>
    <property type="evidence" value="ECO:0007669"/>
    <property type="project" value="TreeGrafter"/>
</dbReference>
<name>A0A8H5WDL1_FUSCI</name>
<dbReference type="GO" id="GO:0006879">
    <property type="term" value="P:intracellular iron ion homeostasis"/>
    <property type="evidence" value="ECO:0007669"/>
    <property type="project" value="TreeGrafter"/>
</dbReference>
<dbReference type="InterPro" id="IPR051763">
    <property type="entry name" value="Copper_Homeo_Regul"/>
</dbReference>
<evidence type="ECO:0000256" key="4">
    <source>
        <dbReference type="ARBA" id="ARBA00023008"/>
    </source>
</evidence>
<dbReference type="InterPro" id="IPR036395">
    <property type="entry name" value="Cu_fist_DNA-bd_dom_sf"/>
</dbReference>
<dbReference type="InterPro" id="IPR001083">
    <property type="entry name" value="Cu_fist_DNA-bd_dom"/>
</dbReference>
<comment type="caution">
    <text evidence="10">The sequence shown here is derived from an EMBL/GenBank/DDBJ whole genome shotgun (WGS) entry which is preliminary data.</text>
</comment>
<dbReference type="PANTHER" id="PTHR28088:SF5">
    <property type="entry name" value="TRANSCRIPTIONAL ACTIVATOR HAA1-RELATED"/>
    <property type="match status" value="1"/>
</dbReference>
<dbReference type="GO" id="GO:0000978">
    <property type="term" value="F:RNA polymerase II cis-regulatory region sequence-specific DNA binding"/>
    <property type="evidence" value="ECO:0007669"/>
    <property type="project" value="TreeGrafter"/>
</dbReference>
<proteinExistence type="predicted"/>
<evidence type="ECO:0000256" key="8">
    <source>
        <dbReference type="SAM" id="MobiDB-lite"/>
    </source>
</evidence>
<feature type="region of interest" description="Disordered" evidence="8">
    <location>
        <begin position="141"/>
        <end position="194"/>
    </location>
</feature>
<dbReference type="GO" id="GO:0006878">
    <property type="term" value="P:intracellular copper ion homeostasis"/>
    <property type="evidence" value="ECO:0007669"/>
    <property type="project" value="TreeGrafter"/>
</dbReference>
<dbReference type="GO" id="GO:0000981">
    <property type="term" value="F:DNA-binding transcription factor activity, RNA polymerase II-specific"/>
    <property type="evidence" value="ECO:0007669"/>
    <property type="project" value="TreeGrafter"/>
</dbReference>
<keyword evidence="5" id="KW-0805">Transcription regulation</keyword>
<dbReference type="PROSITE" id="PS50073">
    <property type="entry name" value="COPPER_FIST_2"/>
    <property type="match status" value="1"/>
</dbReference>
<evidence type="ECO:0000256" key="5">
    <source>
        <dbReference type="ARBA" id="ARBA00023015"/>
    </source>
</evidence>
<dbReference type="Pfam" id="PF00649">
    <property type="entry name" value="Copper-fist"/>
    <property type="match status" value="1"/>
</dbReference>
<dbReference type="GO" id="GO:0005507">
    <property type="term" value="F:copper ion binding"/>
    <property type="evidence" value="ECO:0007669"/>
    <property type="project" value="InterPro"/>
</dbReference>
<feature type="domain" description="Copper-fist" evidence="9">
    <location>
        <begin position="45"/>
        <end position="84"/>
    </location>
</feature>
<evidence type="ECO:0000313" key="11">
    <source>
        <dbReference type="Proteomes" id="UP000572754"/>
    </source>
</evidence>
<keyword evidence="6" id="KW-0804">Transcription</keyword>
<dbReference type="PRINTS" id="PR00617">
    <property type="entry name" value="COPPERFIST"/>
</dbReference>
<protein>
    <submittedName>
        <fullName evidence="10">Transcription activator CUP2</fullName>
    </submittedName>
</protein>
<dbReference type="SUPFAM" id="SSF57879">
    <property type="entry name" value="Zinc domain conserved in yeast copper-regulated transcription factors"/>
    <property type="match status" value="1"/>
</dbReference>
<dbReference type="SMART" id="SM00412">
    <property type="entry name" value="Cu_FIST"/>
    <property type="match status" value="1"/>
</dbReference>
<dbReference type="Gene3D" id="3.90.430.10">
    <property type="entry name" value="Copper fist DNA-binding domain"/>
    <property type="match status" value="1"/>
</dbReference>
<reference evidence="10 11" key="2">
    <citation type="submission" date="2020-05" db="EMBL/GenBank/DDBJ databases">
        <title>Identification and distribution of gene clusters putatively required for synthesis of sphingolipid metabolism inhibitors in phylogenetically diverse species of the filamentous fungus Fusarium.</title>
        <authorList>
            <person name="Kim H.-S."/>
            <person name="Busman M."/>
            <person name="Brown D.W."/>
            <person name="Divon H."/>
            <person name="Uhlig S."/>
            <person name="Proctor R.H."/>
        </authorList>
    </citation>
    <scope>NUCLEOTIDE SEQUENCE [LARGE SCALE GENOMIC DNA]</scope>
    <source>
        <strain evidence="10 11">NRRL 25331</strain>
    </source>
</reference>
<feature type="compositionally biased region" description="Polar residues" evidence="8">
    <location>
        <begin position="169"/>
        <end position="189"/>
    </location>
</feature>
<keyword evidence="2" id="KW-0479">Metal-binding</keyword>
<accession>A0A8H5WDL1</accession>
<keyword evidence="7" id="KW-0539">Nucleus</keyword>
<keyword evidence="3" id="KW-0862">Zinc</keyword>
<dbReference type="PANTHER" id="PTHR28088">
    <property type="entry name" value="TRANSCRIPTIONAL ACTIVATOR HAA1-RELATED"/>
    <property type="match status" value="1"/>
</dbReference>
<dbReference type="SMART" id="SM01090">
    <property type="entry name" value="Copper-fist"/>
    <property type="match status" value="1"/>
</dbReference>
<evidence type="ECO:0000259" key="9">
    <source>
        <dbReference type="PROSITE" id="PS50073"/>
    </source>
</evidence>
<sequence length="308" mass="33782">PVPDLVSCSAKTDQIESRTQQDRCVVLDFYLPVVHYTISHETSLGMTSNVEKLACETCIRGHRVAKCQHTDRPLLRVSRKGRPVSQCNHCRTLRNSRSVHTECKCASASHQAMLKQFGQERCCCDEGETCTCAHKTGRRNKKDIQSPLSTDKSSTPSAALSPSEPANMPTETSLTPPRSCCAPSSTPSHDMTETIEPVSTPSLVIPSSSNFSDVLHPWNPSMPDSLPEAFLQGPQTLTESWDLGPDLGEYGLNPMAIPTFNDPLPTVGPFDTGSLFNDIDISQIHIPDEWVVEDLTAIESHDPETQPN</sequence>
<keyword evidence="11" id="KW-1185">Reference proteome</keyword>
<evidence type="ECO:0000313" key="10">
    <source>
        <dbReference type="EMBL" id="KAF5654485.1"/>
    </source>
</evidence>
<evidence type="ECO:0000256" key="6">
    <source>
        <dbReference type="ARBA" id="ARBA00023163"/>
    </source>
</evidence>
<gene>
    <name evidence="10" type="ORF">FCIRC_13972</name>
</gene>
<reference evidence="11" key="1">
    <citation type="journal article" date="2020" name="BMC Genomics">
        <title>Correction to: Identification and distribution of gene clusters required for synthesis of sphingolipid metabolism inhibitors in diverse species of the filamentous fungus Fusarium.</title>
        <authorList>
            <person name="Kim H.S."/>
            <person name="Lohmar J.M."/>
            <person name="Busman M."/>
            <person name="Brown D.W."/>
            <person name="Naumann T.A."/>
            <person name="Divon H.H."/>
            <person name="Lysoe E."/>
            <person name="Uhlig S."/>
            <person name="Proctor R.H."/>
        </authorList>
    </citation>
    <scope>NUCLEOTIDE SEQUENCE [LARGE SCALE GENOMIC DNA]</scope>
    <source>
        <strain evidence="11">NRRL 25331</strain>
    </source>
</reference>
<evidence type="ECO:0000256" key="1">
    <source>
        <dbReference type="ARBA" id="ARBA00004123"/>
    </source>
</evidence>
<feature type="compositionally biased region" description="Polar residues" evidence="8">
    <location>
        <begin position="146"/>
        <end position="160"/>
    </location>
</feature>
<organism evidence="10 11">
    <name type="scientific">Fusarium circinatum</name>
    <name type="common">Pitch canker fungus</name>
    <name type="synonym">Gibberella circinata</name>
    <dbReference type="NCBI Taxonomy" id="48490"/>
    <lineage>
        <taxon>Eukaryota</taxon>
        <taxon>Fungi</taxon>
        <taxon>Dikarya</taxon>
        <taxon>Ascomycota</taxon>
        <taxon>Pezizomycotina</taxon>
        <taxon>Sordariomycetes</taxon>
        <taxon>Hypocreomycetidae</taxon>
        <taxon>Hypocreales</taxon>
        <taxon>Nectriaceae</taxon>
        <taxon>Fusarium</taxon>
        <taxon>Fusarium fujikuroi species complex</taxon>
    </lineage>
</organism>
<evidence type="ECO:0000256" key="2">
    <source>
        <dbReference type="ARBA" id="ARBA00022723"/>
    </source>
</evidence>
<dbReference type="AlphaFoldDB" id="A0A8H5WDL1"/>
<evidence type="ECO:0000256" key="7">
    <source>
        <dbReference type="ARBA" id="ARBA00023242"/>
    </source>
</evidence>
<comment type="subcellular location">
    <subcellularLocation>
        <location evidence="1">Nucleus</location>
    </subcellularLocation>
</comment>
<dbReference type="FunFam" id="3.90.430.10:FF:000001">
    <property type="entry name" value="Copper fist DNA-binding protein"/>
    <property type="match status" value="1"/>
</dbReference>
<dbReference type="EMBL" id="JAAQPE010000919">
    <property type="protein sequence ID" value="KAF5654485.1"/>
    <property type="molecule type" value="Genomic_DNA"/>
</dbReference>
<dbReference type="GO" id="GO:0005634">
    <property type="term" value="C:nucleus"/>
    <property type="evidence" value="ECO:0007669"/>
    <property type="project" value="UniProtKB-SubCell"/>
</dbReference>